<dbReference type="Pfam" id="PF16323">
    <property type="entry name" value="DUF4959"/>
    <property type="match status" value="1"/>
</dbReference>
<evidence type="ECO:0000313" key="5">
    <source>
        <dbReference type="Proteomes" id="UP001165302"/>
    </source>
</evidence>
<proteinExistence type="predicted"/>
<dbReference type="Proteomes" id="UP001165302">
    <property type="component" value="Unassembled WGS sequence"/>
</dbReference>
<sequence length="403" mass="45364">MKVQYLLFALTTYFLCSCTEEIDFSQKPGEIPNIIENISFVPLPGKVELTINTPQIDDYIYTKIDFTVREGVNKSVKISKYESKVVLEGFAKEGVHSVTLTPFSRGDVAGPSKIFDVEVAKPGYIQALESLDPYFSFGMMGVRFTNPMEDNLTIYLATYHEDVKEILTDQNKQVSAAEGKVNFLDLPMKDQKYYLYIADRFGNKSDSVVIEGSPLYEEQLSKSGYRNFALQAGSLAYYTSETSFGVANLWDDLVGNVNNGTAFLSYQAINTNANQHLNFAIDFGKQATVSRFKLVHAGNDNYWYKASHAFATLTPKIFEVWGSNSPVASSLLFDGWEKISDFESKRPEGLSTIEGNSLVTTTGEDFLIDEPKGPYRYYRFVIKQTWSNATYAMIDELTFFGSY</sequence>
<dbReference type="Pfam" id="PF17166">
    <property type="entry name" value="DUF5126"/>
    <property type="match status" value="1"/>
</dbReference>
<accession>A0ABS7Z6Y5</accession>
<gene>
    <name evidence="4" type="ORF">IPZ78_08475</name>
</gene>
<evidence type="ECO:0000259" key="2">
    <source>
        <dbReference type="Pfam" id="PF16391"/>
    </source>
</evidence>
<organism evidence="4 5">
    <name type="scientific">Sphingobacterium bovistauri</name>
    <dbReference type="NCBI Taxonomy" id="2781959"/>
    <lineage>
        <taxon>Bacteria</taxon>
        <taxon>Pseudomonadati</taxon>
        <taxon>Bacteroidota</taxon>
        <taxon>Sphingobacteriia</taxon>
        <taxon>Sphingobacteriales</taxon>
        <taxon>Sphingobacteriaceae</taxon>
        <taxon>Sphingobacterium</taxon>
    </lineage>
</organism>
<dbReference type="PROSITE" id="PS51257">
    <property type="entry name" value="PROKAR_LIPOPROTEIN"/>
    <property type="match status" value="1"/>
</dbReference>
<feature type="domain" description="DUF4959" evidence="1">
    <location>
        <begin position="17"/>
        <end position="111"/>
    </location>
</feature>
<name>A0ABS7Z6Y5_9SPHI</name>
<dbReference type="InterPro" id="IPR032164">
    <property type="entry name" value="DUF5000"/>
</dbReference>
<dbReference type="InterPro" id="IPR032527">
    <property type="entry name" value="DUF4959"/>
</dbReference>
<dbReference type="Gene3D" id="2.60.120.260">
    <property type="entry name" value="Galactose-binding domain-like"/>
    <property type="match status" value="1"/>
</dbReference>
<dbReference type="EMBL" id="JADEYP010000013">
    <property type="protein sequence ID" value="MCA5005186.1"/>
    <property type="molecule type" value="Genomic_DNA"/>
</dbReference>
<feature type="domain" description="DUF5126" evidence="3">
    <location>
        <begin position="121"/>
        <end position="223"/>
    </location>
</feature>
<evidence type="ECO:0000259" key="3">
    <source>
        <dbReference type="Pfam" id="PF17166"/>
    </source>
</evidence>
<comment type="caution">
    <text evidence="4">The sequence shown here is derived from an EMBL/GenBank/DDBJ whole genome shotgun (WGS) entry which is preliminary data.</text>
</comment>
<evidence type="ECO:0000259" key="1">
    <source>
        <dbReference type="Pfam" id="PF16323"/>
    </source>
</evidence>
<keyword evidence="5" id="KW-1185">Reference proteome</keyword>
<dbReference type="RefSeq" id="WP_225552677.1">
    <property type="nucleotide sequence ID" value="NZ_JADEYP010000013.1"/>
</dbReference>
<feature type="domain" description="DUF5000" evidence="2">
    <location>
        <begin position="270"/>
        <end position="401"/>
    </location>
</feature>
<dbReference type="InterPro" id="IPR033431">
    <property type="entry name" value="DUF5126"/>
</dbReference>
<dbReference type="Pfam" id="PF16391">
    <property type="entry name" value="DUF5000"/>
    <property type="match status" value="1"/>
</dbReference>
<reference evidence="4" key="1">
    <citation type="submission" date="2020-10" db="EMBL/GenBank/DDBJ databases">
        <authorList>
            <person name="Lu T."/>
            <person name="Wang Q."/>
            <person name="Han X."/>
        </authorList>
    </citation>
    <scope>NUCLEOTIDE SEQUENCE</scope>
    <source>
        <strain evidence="4">WQ 366</strain>
    </source>
</reference>
<protein>
    <submittedName>
        <fullName evidence="4">DUF4959 domain-containing protein</fullName>
    </submittedName>
</protein>
<evidence type="ECO:0000313" key="4">
    <source>
        <dbReference type="EMBL" id="MCA5005186.1"/>
    </source>
</evidence>